<gene>
    <name evidence="3" type="ORF">G3572_18105</name>
</gene>
<dbReference type="RefSeq" id="WP_164614521.1">
    <property type="nucleotide sequence ID" value="NZ_JAAIKE010000007.1"/>
</dbReference>
<keyword evidence="4" id="KW-1185">Reference proteome</keyword>
<comment type="similarity">
    <text evidence="1">Belongs to the YciI family.</text>
</comment>
<evidence type="ECO:0000256" key="1">
    <source>
        <dbReference type="ARBA" id="ARBA00007689"/>
    </source>
</evidence>
<comment type="caution">
    <text evidence="3">The sequence shown here is derived from an EMBL/GenBank/DDBJ whole genome shotgun (WGS) entry which is preliminary data.</text>
</comment>
<dbReference type="Gene3D" id="3.30.70.1060">
    <property type="entry name" value="Dimeric alpha+beta barrel"/>
    <property type="match status" value="1"/>
</dbReference>
<dbReference type="PANTHER" id="PTHR33606">
    <property type="entry name" value="PROTEIN YCII"/>
    <property type="match status" value="1"/>
</dbReference>
<dbReference type="PANTHER" id="PTHR33606:SF3">
    <property type="entry name" value="PROTEIN YCII"/>
    <property type="match status" value="1"/>
</dbReference>
<proteinExistence type="inferred from homology"/>
<dbReference type="AlphaFoldDB" id="A0A6B3RTM1"/>
<feature type="domain" description="YCII-related" evidence="2">
    <location>
        <begin position="1"/>
        <end position="86"/>
    </location>
</feature>
<name>A0A6B3RTM1_9RHOB</name>
<dbReference type="SUPFAM" id="SSF54909">
    <property type="entry name" value="Dimeric alpha+beta barrel"/>
    <property type="match status" value="1"/>
</dbReference>
<protein>
    <submittedName>
        <fullName evidence="3">YciI family protein</fullName>
    </submittedName>
</protein>
<organism evidence="3 4">
    <name type="scientific">Pseudotabrizicola algicola</name>
    <dbReference type="NCBI Taxonomy" id="2709381"/>
    <lineage>
        <taxon>Bacteria</taxon>
        <taxon>Pseudomonadati</taxon>
        <taxon>Pseudomonadota</taxon>
        <taxon>Alphaproteobacteria</taxon>
        <taxon>Rhodobacterales</taxon>
        <taxon>Paracoccaceae</taxon>
        <taxon>Pseudotabrizicola</taxon>
    </lineage>
</organism>
<reference evidence="3 4" key="1">
    <citation type="submission" date="2020-02" db="EMBL/GenBank/DDBJ databases">
        <title>Rhodobacter algicola sp. nov., isolated from microalga culture.</title>
        <authorList>
            <person name="Park C.-Y."/>
        </authorList>
    </citation>
    <scope>NUCLEOTIDE SEQUENCE [LARGE SCALE GENOMIC DNA]</scope>
    <source>
        <strain evidence="3 4">ETT8</strain>
    </source>
</reference>
<evidence type="ECO:0000259" key="2">
    <source>
        <dbReference type="Pfam" id="PF03795"/>
    </source>
</evidence>
<sequence length="90" mass="9840">MRVALICIDKAGHLQTRLDNRAAHLEHIKSSGIVEMAGPFLDADGSMIGSLVILSVESMDQARDWAEADPYAKAGLFESVAMREWKKVIG</sequence>
<dbReference type="Pfam" id="PF03795">
    <property type="entry name" value="YCII"/>
    <property type="match status" value="1"/>
</dbReference>
<dbReference type="InterPro" id="IPR051807">
    <property type="entry name" value="Sec-metab_biosynth-assoc"/>
</dbReference>
<dbReference type="InterPro" id="IPR011008">
    <property type="entry name" value="Dimeric_a/b-barrel"/>
</dbReference>
<accession>A0A6B3RTM1</accession>
<dbReference type="InterPro" id="IPR005545">
    <property type="entry name" value="YCII"/>
</dbReference>
<dbReference type="EMBL" id="JAAIKE010000007">
    <property type="protein sequence ID" value="NEX48128.1"/>
    <property type="molecule type" value="Genomic_DNA"/>
</dbReference>
<dbReference type="Proteomes" id="UP000481421">
    <property type="component" value="Unassembled WGS sequence"/>
</dbReference>
<evidence type="ECO:0000313" key="3">
    <source>
        <dbReference type="EMBL" id="NEX48128.1"/>
    </source>
</evidence>
<evidence type="ECO:0000313" key="4">
    <source>
        <dbReference type="Proteomes" id="UP000481421"/>
    </source>
</evidence>